<dbReference type="SUPFAM" id="SSF53383">
    <property type="entry name" value="PLP-dependent transferases"/>
    <property type="match status" value="1"/>
</dbReference>
<dbReference type="PANTHER" id="PTHR43094">
    <property type="entry name" value="AMINOTRANSFERASE"/>
    <property type="match status" value="1"/>
</dbReference>
<evidence type="ECO:0000313" key="6">
    <source>
        <dbReference type="Proteomes" id="UP000094023"/>
    </source>
</evidence>
<keyword evidence="3 4" id="KW-0663">Pyridoxal phosphate</keyword>
<dbReference type="AlphaFoldDB" id="A0A198FD81"/>
<dbReference type="Pfam" id="PF00202">
    <property type="entry name" value="Aminotran_3"/>
    <property type="match status" value="1"/>
</dbReference>
<dbReference type="PIRSF" id="PIRSF000521">
    <property type="entry name" value="Transaminase_4ab_Lys_Orn"/>
    <property type="match status" value="1"/>
</dbReference>
<keyword evidence="5" id="KW-0032">Aminotransferase</keyword>
<dbReference type="STRING" id="1354337.M983_2876"/>
<protein>
    <submittedName>
        <fullName evidence="5">Acetylornithine aminotransferase</fullName>
        <ecNumber evidence="5">2.6.1.-</ecNumber>
        <ecNumber evidence="5">2.6.1.11</ecNumber>
    </submittedName>
</protein>
<dbReference type="CDD" id="cd00610">
    <property type="entry name" value="OAT_like"/>
    <property type="match status" value="1"/>
</dbReference>
<accession>A0A198FD81</accession>
<dbReference type="PATRIC" id="fig|1354337.4.peg.2960"/>
<evidence type="ECO:0000256" key="1">
    <source>
        <dbReference type="ARBA" id="ARBA00001933"/>
    </source>
</evidence>
<dbReference type="EC" id="2.6.1.-" evidence="5"/>
<dbReference type="OrthoDB" id="3398487at2"/>
<dbReference type="Gene3D" id="3.40.640.10">
    <property type="entry name" value="Type I PLP-dependent aspartate aminotransferase-like (Major domain)"/>
    <property type="match status" value="1"/>
</dbReference>
<evidence type="ECO:0000256" key="4">
    <source>
        <dbReference type="RuleBase" id="RU003560"/>
    </source>
</evidence>
<dbReference type="EC" id="2.6.1.11" evidence="5"/>
<dbReference type="GO" id="GO:0003992">
    <property type="term" value="F:N2-acetyl-L-ornithine:2-oxoglutarate 5-aminotransferase activity"/>
    <property type="evidence" value="ECO:0007669"/>
    <property type="project" value="UniProtKB-EC"/>
</dbReference>
<dbReference type="EMBL" id="LXEN01000146">
    <property type="protein sequence ID" value="OAT22827.1"/>
    <property type="molecule type" value="Genomic_DNA"/>
</dbReference>
<gene>
    <name evidence="5" type="ORF">M983_2876</name>
</gene>
<dbReference type="Proteomes" id="UP000094023">
    <property type="component" value="Unassembled WGS sequence"/>
</dbReference>
<sequence length="419" mass="46112">MKSKNNYFEEMIGHYKGDGPYLHDGQRVMLDAASGTFNLPFGYTHPRLINKLKHQIERCAHLSSAYTKPIADQILNQLKPHLPDGIDSLWLRDVSGSGAVEGAIRMSQKYTGRTGVISLFMSHHGQSLATASISGNAFRLEHFNTIINGSFKIPVPDSELAGQESANTSNPTRFCELEDFINYGSSGNIACLILEPILGNGGNIVLPVEFYRQLREICNKYNIVLIADEVQTGFGRTGTFFATTGYAKELKPDIIVFAKGAGGIGIPTGGILMNHKLDVLESYEHSNTSGANPLSLTALHETISIIEDEQLLENVQLNEPYLRDALLKLQDNHELITNVRGLGYMFGFDTPSPEITTMAIEIAAEHGLIIRGSRYGKGRAIKVRPPLICGPDHIDELVAKLDCTFTKLEKKLNISKEII</sequence>
<dbReference type="InterPro" id="IPR015421">
    <property type="entry name" value="PyrdxlP-dep_Trfase_major"/>
</dbReference>
<dbReference type="InterPro" id="IPR049704">
    <property type="entry name" value="Aminotrans_3_PPA_site"/>
</dbReference>
<comment type="caution">
    <text evidence="5">The sequence shown here is derived from an EMBL/GenBank/DDBJ whole genome shotgun (WGS) entry which is preliminary data.</text>
</comment>
<evidence type="ECO:0000256" key="2">
    <source>
        <dbReference type="ARBA" id="ARBA00008954"/>
    </source>
</evidence>
<dbReference type="Gene3D" id="3.90.1150.10">
    <property type="entry name" value="Aspartate Aminotransferase, domain 1"/>
    <property type="match status" value="1"/>
</dbReference>
<dbReference type="PANTHER" id="PTHR43094:SF1">
    <property type="entry name" value="AMINOTRANSFERASE CLASS-III"/>
    <property type="match status" value="1"/>
</dbReference>
<keyword evidence="6" id="KW-1185">Reference proteome</keyword>
<dbReference type="InterPro" id="IPR005814">
    <property type="entry name" value="Aminotrans_3"/>
</dbReference>
<evidence type="ECO:0000256" key="3">
    <source>
        <dbReference type="ARBA" id="ARBA00022898"/>
    </source>
</evidence>
<dbReference type="PROSITE" id="PS00600">
    <property type="entry name" value="AA_TRANSFER_CLASS_3"/>
    <property type="match status" value="1"/>
</dbReference>
<organism evidence="5 6">
    <name type="scientific">Proteus myxofaciens ATCC 19692</name>
    <dbReference type="NCBI Taxonomy" id="1354337"/>
    <lineage>
        <taxon>Bacteria</taxon>
        <taxon>Pseudomonadati</taxon>
        <taxon>Pseudomonadota</taxon>
        <taxon>Gammaproteobacteria</taxon>
        <taxon>Enterobacterales</taxon>
        <taxon>Morganellaceae</taxon>
        <taxon>Proteus</taxon>
    </lineage>
</organism>
<dbReference type="InterPro" id="IPR015424">
    <property type="entry name" value="PyrdxlP-dep_Trfase"/>
</dbReference>
<name>A0A198FD81_9GAMM</name>
<proteinExistence type="inferred from homology"/>
<keyword evidence="5" id="KW-0808">Transferase</keyword>
<reference evidence="5 6" key="1">
    <citation type="submission" date="2016-04" db="EMBL/GenBank/DDBJ databases">
        <title>ATOL: Assembling a taxonomically balanced genome-scale reconstruction of the evolutionary history of the Enterobacteriaceae.</title>
        <authorList>
            <person name="Plunkett G.III."/>
            <person name="Neeno-Eckwall E.C."/>
            <person name="Glasner J.D."/>
            <person name="Perna N.T."/>
        </authorList>
    </citation>
    <scope>NUCLEOTIDE SEQUENCE [LARGE SCALE GENOMIC DNA]</scope>
    <source>
        <strain evidence="5 6">ATCC 19692</strain>
    </source>
</reference>
<dbReference type="InterPro" id="IPR015422">
    <property type="entry name" value="PyrdxlP-dep_Trfase_small"/>
</dbReference>
<dbReference type="GO" id="GO:0030170">
    <property type="term" value="F:pyridoxal phosphate binding"/>
    <property type="evidence" value="ECO:0007669"/>
    <property type="project" value="InterPro"/>
</dbReference>
<comment type="similarity">
    <text evidence="2 4">Belongs to the class-III pyridoxal-phosphate-dependent aminotransferase family.</text>
</comment>
<comment type="cofactor">
    <cofactor evidence="1">
        <name>pyridoxal 5'-phosphate</name>
        <dbReference type="ChEBI" id="CHEBI:597326"/>
    </cofactor>
</comment>
<evidence type="ECO:0000313" key="5">
    <source>
        <dbReference type="EMBL" id="OAT22827.1"/>
    </source>
</evidence>
<dbReference type="RefSeq" id="WP_066752493.1">
    <property type="nucleotide sequence ID" value="NZ_LXEN01000146.1"/>
</dbReference>